<dbReference type="PROSITE" id="PS50022">
    <property type="entry name" value="FA58C_3"/>
    <property type="match status" value="2"/>
</dbReference>
<dbReference type="PROSITE" id="PS51257">
    <property type="entry name" value="PROKAR_LIPOPROTEIN"/>
    <property type="match status" value="1"/>
</dbReference>
<dbReference type="GO" id="GO:0016139">
    <property type="term" value="P:glycoside catabolic process"/>
    <property type="evidence" value="ECO:0007669"/>
    <property type="project" value="TreeGrafter"/>
</dbReference>
<dbReference type="InterPro" id="IPR057739">
    <property type="entry name" value="Glyco_hydro_29_N"/>
</dbReference>
<dbReference type="FunFam" id="3.20.20.80:FF:000052">
    <property type="entry name" value="Putative alpha-L-fucosidase 1"/>
    <property type="match status" value="1"/>
</dbReference>
<dbReference type="EMBL" id="FPAG01000005">
    <property type="protein sequence ID" value="SFS85473.1"/>
    <property type="molecule type" value="Genomic_DNA"/>
</dbReference>
<dbReference type="AlphaFoldDB" id="A0A1I6T8L6"/>
<name>A0A1I6T8L6_9FLAO</name>
<evidence type="ECO:0000256" key="4">
    <source>
        <dbReference type="ARBA" id="ARBA00022801"/>
    </source>
</evidence>
<evidence type="ECO:0000259" key="6">
    <source>
        <dbReference type="PROSITE" id="PS50022"/>
    </source>
</evidence>
<evidence type="ECO:0000256" key="5">
    <source>
        <dbReference type="ARBA" id="ARBA00023295"/>
    </source>
</evidence>
<reference evidence="7 8" key="1">
    <citation type="submission" date="2016-10" db="EMBL/GenBank/DDBJ databases">
        <authorList>
            <person name="de Groot N.N."/>
        </authorList>
    </citation>
    <scope>NUCLEOTIDE SEQUENCE [LARGE SCALE GENOMIC DNA]</scope>
    <source>
        <strain evidence="7 8">CGMCC 1.6114</strain>
    </source>
</reference>
<dbReference type="SUPFAM" id="SSF51445">
    <property type="entry name" value="(Trans)glycosidases"/>
    <property type="match status" value="1"/>
</dbReference>
<dbReference type="InterPro" id="IPR008979">
    <property type="entry name" value="Galactose-bd-like_sf"/>
</dbReference>
<proteinExistence type="inferred from homology"/>
<dbReference type="Gene3D" id="2.60.120.260">
    <property type="entry name" value="Galactose-binding domain-like"/>
    <property type="match status" value="2"/>
</dbReference>
<dbReference type="GO" id="GO:0006004">
    <property type="term" value="P:fucose metabolic process"/>
    <property type="evidence" value="ECO:0007669"/>
    <property type="project" value="TreeGrafter"/>
</dbReference>
<dbReference type="InterPro" id="IPR000421">
    <property type="entry name" value="FA58C"/>
</dbReference>
<feature type="domain" description="F5/8 type C" evidence="6">
    <location>
        <begin position="343"/>
        <end position="481"/>
    </location>
</feature>
<dbReference type="Pfam" id="PF13287">
    <property type="entry name" value="Fn3_assoc"/>
    <property type="match status" value="1"/>
</dbReference>
<organism evidence="7 8">
    <name type="scientific">Zhouia amylolytica</name>
    <dbReference type="NCBI Taxonomy" id="376730"/>
    <lineage>
        <taxon>Bacteria</taxon>
        <taxon>Pseudomonadati</taxon>
        <taxon>Bacteroidota</taxon>
        <taxon>Flavobacteriia</taxon>
        <taxon>Flavobacteriales</taxon>
        <taxon>Flavobacteriaceae</taxon>
        <taxon>Zhouia</taxon>
    </lineage>
</organism>
<evidence type="ECO:0000256" key="3">
    <source>
        <dbReference type="ARBA" id="ARBA00022729"/>
    </source>
</evidence>
<accession>A0A1I6T8L6</accession>
<dbReference type="SMART" id="SM00812">
    <property type="entry name" value="Alpha_L_fucos"/>
    <property type="match status" value="1"/>
</dbReference>
<dbReference type="PANTHER" id="PTHR10030">
    <property type="entry name" value="ALPHA-L-FUCOSIDASE"/>
    <property type="match status" value="1"/>
</dbReference>
<evidence type="ECO:0000256" key="2">
    <source>
        <dbReference type="ARBA" id="ARBA00012662"/>
    </source>
</evidence>
<dbReference type="InterPro" id="IPR017853">
    <property type="entry name" value="GH"/>
</dbReference>
<dbReference type="GO" id="GO:0005764">
    <property type="term" value="C:lysosome"/>
    <property type="evidence" value="ECO:0007669"/>
    <property type="project" value="TreeGrafter"/>
</dbReference>
<dbReference type="Proteomes" id="UP000183209">
    <property type="component" value="Unassembled WGS sequence"/>
</dbReference>
<protein>
    <recommendedName>
        <fullName evidence="2">alpha-L-fucosidase</fullName>
        <ecNumber evidence="2">3.2.1.51</ecNumber>
    </recommendedName>
</protein>
<dbReference type="Pfam" id="PF01120">
    <property type="entry name" value="Alpha_L_fucos"/>
    <property type="match status" value="1"/>
</dbReference>
<dbReference type="EC" id="3.2.1.51" evidence="2"/>
<dbReference type="Gene3D" id="3.20.20.80">
    <property type="entry name" value="Glycosidases"/>
    <property type="match status" value="1"/>
</dbReference>
<sequence length="692" mass="79709">MNLTKHFIFLTVLIMVSCEEVPPPEAYGPTPTTRQLEWQEMEYYAFIHFSINTFTDIEWGYGDKDPKLFNPTELDTKQWAKVIKEAGMKGIILTAKHHDGFCLWPSKYTDYSVKNSPWRDGKGDLLKELSEACKEYGLKFGVYLSPWDRNHPQYGKPEYITYFRNQLKELLTNYGEVFEVWFDGANGGSGYYGGANETRSVDRKTYYDWENTYKIVRELQPNAMLFSDAGPDTRWCGTEEGWVGETNWSTLNRDEVWPGFPDYHELRYGHEDGTHWVPAEVDVSVRPGWFYHRSEDHKVKTLPEMLDIYYNSVGRNATLLLNFPVDKRGLIHETDVNVVTELAESLKEDFKNNLAKKAKIQATQIRGGSSLYNPEKLIDGHKDTYWTTDDNVTKASVTLSYDKSVEFNRLLVQEHIELGQRVQEFSIEAYVDSSWKKLGDYTTIGYKRILRLPTVKASQIRISINKSKACPVLSNLELYKAPKVYTKPIIKRDKQGMVRIENADNELDIFYTLDGNEPDKGSLKYNGPFTIENKAIIKAVSIDPITSKRSPVASRSFDIARKKWNILEIEDENALKVMDGEENTSWGQSANKLPIDLKIDLGENQKIRGFKYLPDQNRWSSGIIIDYKFYTSNDGENWELQSVGEFSNIKNSPIWQTKTFEAVNARYIKLSALRNTDGNFKAGYAEINIITE</sequence>
<comment type="similarity">
    <text evidence="1">Belongs to the glycosyl hydrolase 29 family.</text>
</comment>
<keyword evidence="3" id="KW-0732">Signal</keyword>
<keyword evidence="5" id="KW-0326">Glycosidase</keyword>
<dbReference type="Pfam" id="PF00754">
    <property type="entry name" value="F5_F8_type_C"/>
    <property type="match status" value="2"/>
</dbReference>
<evidence type="ECO:0000256" key="1">
    <source>
        <dbReference type="ARBA" id="ARBA00007951"/>
    </source>
</evidence>
<dbReference type="PANTHER" id="PTHR10030:SF37">
    <property type="entry name" value="ALPHA-L-FUCOSIDASE-RELATED"/>
    <property type="match status" value="1"/>
</dbReference>
<dbReference type="InterPro" id="IPR000933">
    <property type="entry name" value="Glyco_hydro_29"/>
</dbReference>
<dbReference type="GO" id="GO:0004560">
    <property type="term" value="F:alpha-L-fucosidase activity"/>
    <property type="evidence" value="ECO:0007669"/>
    <property type="project" value="InterPro"/>
</dbReference>
<dbReference type="SUPFAM" id="SSF49785">
    <property type="entry name" value="Galactose-binding domain-like"/>
    <property type="match status" value="2"/>
</dbReference>
<feature type="domain" description="F5/8 type C" evidence="6">
    <location>
        <begin position="539"/>
        <end position="692"/>
    </location>
</feature>
<dbReference type="InterPro" id="IPR026876">
    <property type="entry name" value="Fn3_assoc_repeat"/>
</dbReference>
<evidence type="ECO:0000313" key="8">
    <source>
        <dbReference type="Proteomes" id="UP000183209"/>
    </source>
</evidence>
<dbReference type="OrthoDB" id="1095333at2"/>
<keyword evidence="4" id="KW-0378">Hydrolase</keyword>
<evidence type="ECO:0000313" key="7">
    <source>
        <dbReference type="EMBL" id="SFS85473.1"/>
    </source>
</evidence>
<gene>
    <name evidence="7" type="ORF">SAMN04487906_1911</name>
</gene>